<dbReference type="PANTHER" id="PTHR36223">
    <property type="entry name" value="BETA-LACTAMASE-TYPE TRANSPEPTIDASE FOLD DOMAIN CONTAINING PROTEIN"/>
    <property type="match status" value="1"/>
</dbReference>
<evidence type="ECO:0000259" key="3">
    <source>
        <dbReference type="Pfam" id="PF25534"/>
    </source>
</evidence>
<organism evidence="4 5">
    <name type="scientific">Lentinula raphanica</name>
    <dbReference type="NCBI Taxonomy" id="153919"/>
    <lineage>
        <taxon>Eukaryota</taxon>
        <taxon>Fungi</taxon>
        <taxon>Dikarya</taxon>
        <taxon>Basidiomycota</taxon>
        <taxon>Agaricomycotina</taxon>
        <taxon>Agaricomycetes</taxon>
        <taxon>Agaricomycetidae</taxon>
        <taxon>Agaricales</taxon>
        <taxon>Marasmiineae</taxon>
        <taxon>Omphalotaceae</taxon>
        <taxon>Lentinula</taxon>
    </lineage>
</organism>
<evidence type="ECO:0000313" key="5">
    <source>
        <dbReference type="Proteomes" id="UP001163846"/>
    </source>
</evidence>
<feature type="domain" description="DUF7918" evidence="3">
    <location>
        <begin position="12"/>
        <end position="200"/>
    </location>
</feature>
<dbReference type="PANTHER" id="PTHR36223:SF1">
    <property type="entry name" value="TRANSCRIPTION ELONGATION FACTOR EAF N-TERMINAL DOMAIN-CONTAINING PROTEIN"/>
    <property type="match status" value="1"/>
</dbReference>
<dbReference type="AlphaFoldDB" id="A0AA38PK17"/>
<name>A0AA38PK17_9AGAR</name>
<comment type="caution">
    <text evidence="4">The sequence shown here is derived from an EMBL/GenBank/DDBJ whole genome shotgun (WGS) entry which is preliminary data.</text>
</comment>
<feature type="compositionally biased region" description="Basic and acidic residues" evidence="2">
    <location>
        <begin position="138"/>
        <end position="147"/>
    </location>
</feature>
<evidence type="ECO:0000256" key="2">
    <source>
        <dbReference type="SAM" id="MobiDB-lite"/>
    </source>
</evidence>
<dbReference type="InterPro" id="IPR057678">
    <property type="entry name" value="DUF7918"/>
</dbReference>
<evidence type="ECO:0000256" key="1">
    <source>
        <dbReference type="SAM" id="Coils"/>
    </source>
</evidence>
<reference evidence="4" key="1">
    <citation type="submission" date="2022-08" db="EMBL/GenBank/DDBJ databases">
        <authorList>
            <consortium name="DOE Joint Genome Institute"/>
            <person name="Min B."/>
            <person name="Riley R."/>
            <person name="Sierra-Patev S."/>
            <person name="Naranjo-Ortiz M."/>
            <person name="Looney B."/>
            <person name="Konkel Z."/>
            <person name="Slot J.C."/>
            <person name="Sakamoto Y."/>
            <person name="Steenwyk J.L."/>
            <person name="Rokas A."/>
            <person name="Carro J."/>
            <person name="Camarero S."/>
            <person name="Ferreira P."/>
            <person name="Molpeceres G."/>
            <person name="Ruiz-Duenas F.J."/>
            <person name="Serrano A."/>
            <person name="Henrissat B."/>
            <person name="Drula E."/>
            <person name="Hughes K.W."/>
            <person name="Mata J.L."/>
            <person name="Ishikawa N.K."/>
            <person name="Vargas-Isla R."/>
            <person name="Ushijima S."/>
            <person name="Smith C.A."/>
            <person name="Ahrendt S."/>
            <person name="Andreopoulos W."/>
            <person name="He G."/>
            <person name="Labutti K."/>
            <person name="Lipzen A."/>
            <person name="Ng V."/>
            <person name="Sandor L."/>
            <person name="Barry K."/>
            <person name="Martinez A.T."/>
            <person name="Xiao Y."/>
            <person name="Gibbons J.G."/>
            <person name="Terashima K."/>
            <person name="Hibbett D.S."/>
            <person name="Grigoriev I.V."/>
        </authorList>
    </citation>
    <scope>NUCLEOTIDE SEQUENCE</scope>
    <source>
        <strain evidence="4">TFB9207</strain>
    </source>
</reference>
<protein>
    <recommendedName>
        <fullName evidence="3">DUF7918 domain-containing protein</fullName>
    </recommendedName>
</protein>
<gene>
    <name evidence="4" type="ORF">F5878DRAFT_706499</name>
</gene>
<sequence>MPLTFENFSAWIEVDGSELPLFDASVNGREVSCWIPSEVGKAFVVKFATGRRRHSMSGKVYMDGKLFRGIGIFVGAPETFTLSGSLTSSTTEQPFVFSNIELTDDDQYLNQALAGLGDIKLVISHATLLGRSSQQTFSKRETTGKVHEKSKKVTGHKVGLGAERRVPYTPKMHATIHDVIVNFVFRYRPLDLLRANGIAPPAPRRESAVKQEVLDLTGDSEEEDTRRMKSLEEELEQLRRKRRKTQHDMHVKAEPAVKLELGI</sequence>
<dbReference type="Proteomes" id="UP001163846">
    <property type="component" value="Unassembled WGS sequence"/>
</dbReference>
<keyword evidence="1" id="KW-0175">Coiled coil</keyword>
<keyword evidence="5" id="KW-1185">Reference proteome</keyword>
<proteinExistence type="predicted"/>
<evidence type="ECO:0000313" key="4">
    <source>
        <dbReference type="EMBL" id="KAJ3843921.1"/>
    </source>
</evidence>
<feature type="coiled-coil region" evidence="1">
    <location>
        <begin position="221"/>
        <end position="248"/>
    </location>
</feature>
<accession>A0AA38PK17</accession>
<feature type="region of interest" description="Disordered" evidence="2">
    <location>
        <begin position="138"/>
        <end position="157"/>
    </location>
</feature>
<dbReference type="EMBL" id="MU805964">
    <property type="protein sequence ID" value="KAJ3843921.1"/>
    <property type="molecule type" value="Genomic_DNA"/>
</dbReference>
<dbReference type="Pfam" id="PF25534">
    <property type="entry name" value="DUF7918"/>
    <property type="match status" value="1"/>
</dbReference>